<evidence type="ECO:0000259" key="1">
    <source>
        <dbReference type="Pfam" id="PF01494"/>
    </source>
</evidence>
<evidence type="ECO:0000313" key="3">
    <source>
        <dbReference type="Proteomes" id="UP000241167"/>
    </source>
</evidence>
<reference evidence="2 3" key="1">
    <citation type="submission" date="2018-03" db="EMBL/GenBank/DDBJ databases">
        <title>The draft genome of Sphingosinicella sp. GL-C-18.</title>
        <authorList>
            <person name="Liu L."/>
            <person name="Li L."/>
            <person name="Liang L."/>
            <person name="Zhang X."/>
            <person name="Wang T."/>
        </authorList>
    </citation>
    <scope>NUCLEOTIDE SEQUENCE [LARGE SCALE GENOMIC DNA]</scope>
    <source>
        <strain evidence="2 3">GL-C-18</strain>
    </source>
</reference>
<dbReference type="PRINTS" id="PR00368">
    <property type="entry name" value="FADPNR"/>
</dbReference>
<dbReference type="SUPFAM" id="SSF51905">
    <property type="entry name" value="FAD/NAD(P)-binding domain"/>
    <property type="match status" value="1"/>
</dbReference>
<dbReference type="InterPro" id="IPR050407">
    <property type="entry name" value="Geranylgeranyl_reductase"/>
</dbReference>
<dbReference type="AlphaFoldDB" id="A0A2P7QUW5"/>
<dbReference type="RefSeq" id="WP_106511911.1">
    <property type="nucleotide sequence ID" value="NZ_PXYI01000002.1"/>
</dbReference>
<protein>
    <submittedName>
        <fullName evidence="2">Oxidoreductase</fullName>
    </submittedName>
</protein>
<gene>
    <name evidence="2" type="ORF">C7I55_05525</name>
</gene>
<dbReference type="InterPro" id="IPR036188">
    <property type="entry name" value="FAD/NAD-bd_sf"/>
</dbReference>
<dbReference type="OrthoDB" id="5652862at2"/>
<dbReference type="GO" id="GO:0071949">
    <property type="term" value="F:FAD binding"/>
    <property type="evidence" value="ECO:0007669"/>
    <property type="project" value="InterPro"/>
</dbReference>
<feature type="domain" description="FAD-binding" evidence="1">
    <location>
        <begin position="4"/>
        <end position="147"/>
    </location>
</feature>
<dbReference type="EMBL" id="PXYI01000002">
    <property type="protein sequence ID" value="PSJ41745.1"/>
    <property type="molecule type" value="Genomic_DNA"/>
</dbReference>
<comment type="caution">
    <text evidence="2">The sequence shown here is derived from an EMBL/GenBank/DDBJ whole genome shotgun (WGS) entry which is preliminary data.</text>
</comment>
<dbReference type="PANTHER" id="PTHR42685:SF19">
    <property type="entry name" value="POSSIBLE OXIDOREDUCTASE"/>
    <property type="match status" value="1"/>
</dbReference>
<name>A0A2P7QUW5_9SPHN</name>
<dbReference type="PANTHER" id="PTHR42685">
    <property type="entry name" value="GERANYLGERANYL DIPHOSPHATE REDUCTASE"/>
    <property type="match status" value="1"/>
</dbReference>
<keyword evidence="3" id="KW-1185">Reference proteome</keyword>
<dbReference type="PRINTS" id="PR00411">
    <property type="entry name" value="PNDRDTASEI"/>
</dbReference>
<evidence type="ECO:0000313" key="2">
    <source>
        <dbReference type="EMBL" id="PSJ41745.1"/>
    </source>
</evidence>
<sequence>MRRTAALIVGGGPAGAAAAIRLARGGLAPVLVERNAGPRDIVCGGFMGWDALASLRKLGIDPDALGARPINRLRLIAGASVVEVPLPYAAAGLSRRTLDTAMLNAAEQDGAEVLRGRAVRAAAGTRIRLDDEEEIEADALLLATGKHELRGHERDASMATASIGLRCSIGLARAAASKIDDHIELHLFDGGYAGLLLQEDGRCNFCLSASRARLKQAGGPQPLLNRIKAESPVLADRLAGADLGDWSAVAGVPYGWRAADTVPHIYRIGDQAAVIASLAGDGIAIALASGIGGADALLAGQSAEHWQHSFHRRSRRPVAVAEMLRHAAEQPRRRKALMELLRQLPGLARIGARLTRIGS</sequence>
<dbReference type="Pfam" id="PF01494">
    <property type="entry name" value="FAD_binding_3"/>
    <property type="match status" value="1"/>
</dbReference>
<proteinExistence type="predicted"/>
<organism evidence="2 3">
    <name type="scientific">Allosphingosinicella deserti</name>
    <dbReference type="NCBI Taxonomy" id="2116704"/>
    <lineage>
        <taxon>Bacteria</taxon>
        <taxon>Pseudomonadati</taxon>
        <taxon>Pseudomonadota</taxon>
        <taxon>Alphaproteobacteria</taxon>
        <taxon>Sphingomonadales</taxon>
        <taxon>Sphingomonadaceae</taxon>
        <taxon>Allosphingosinicella</taxon>
    </lineage>
</organism>
<accession>A0A2P7QUW5</accession>
<dbReference type="Gene3D" id="3.50.50.60">
    <property type="entry name" value="FAD/NAD(P)-binding domain"/>
    <property type="match status" value="1"/>
</dbReference>
<dbReference type="Proteomes" id="UP000241167">
    <property type="component" value="Unassembled WGS sequence"/>
</dbReference>
<dbReference type="InterPro" id="IPR002938">
    <property type="entry name" value="FAD-bd"/>
</dbReference>